<gene>
    <name evidence="1" type="ORF">Sangu_3047900</name>
</gene>
<reference evidence="1" key="1">
    <citation type="submission" date="2020-06" db="EMBL/GenBank/DDBJ databases">
        <authorList>
            <person name="Li T."/>
            <person name="Hu X."/>
            <person name="Zhang T."/>
            <person name="Song X."/>
            <person name="Zhang H."/>
            <person name="Dai N."/>
            <person name="Sheng W."/>
            <person name="Hou X."/>
            <person name="Wei L."/>
        </authorList>
    </citation>
    <scope>NUCLEOTIDE SEQUENCE</scope>
    <source>
        <strain evidence="1">G01</strain>
        <tissue evidence="1">Leaf</tissue>
    </source>
</reference>
<name>A0AAW2KFF1_9LAMI</name>
<comment type="caution">
    <text evidence="1">The sequence shown here is derived from an EMBL/GenBank/DDBJ whole genome shotgun (WGS) entry which is preliminary data.</text>
</comment>
<dbReference type="AlphaFoldDB" id="A0AAW2KFF1"/>
<reference evidence="1" key="2">
    <citation type="journal article" date="2024" name="Plant">
        <title>Genomic evolution and insights into agronomic trait innovations of Sesamum species.</title>
        <authorList>
            <person name="Miao H."/>
            <person name="Wang L."/>
            <person name="Qu L."/>
            <person name="Liu H."/>
            <person name="Sun Y."/>
            <person name="Le M."/>
            <person name="Wang Q."/>
            <person name="Wei S."/>
            <person name="Zheng Y."/>
            <person name="Lin W."/>
            <person name="Duan Y."/>
            <person name="Cao H."/>
            <person name="Xiong S."/>
            <person name="Wang X."/>
            <person name="Wei L."/>
            <person name="Li C."/>
            <person name="Ma Q."/>
            <person name="Ju M."/>
            <person name="Zhao R."/>
            <person name="Li G."/>
            <person name="Mu C."/>
            <person name="Tian Q."/>
            <person name="Mei H."/>
            <person name="Zhang T."/>
            <person name="Gao T."/>
            <person name="Zhang H."/>
        </authorList>
    </citation>
    <scope>NUCLEOTIDE SEQUENCE</scope>
    <source>
        <strain evidence="1">G01</strain>
    </source>
</reference>
<evidence type="ECO:0000313" key="1">
    <source>
        <dbReference type="EMBL" id="KAL0305173.1"/>
    </source>
</evidence>
<organism evidence="1">
    <name type="scientific">Sesamum angustifolium</name>
    <dbReference type="NCBI Taxonomy" id="2727405"/>
    <lineage>
        <taxon>Eukaryota</taxon>
        <taxon>Viridiplantae</taxon>
        <taxon>Streptophyta</taxon>
        <taxon>Embryophyta</taxon>
        <taxon>Tracheophyta</taxon>
        <taxon>Spermatophyta</taxon>
        <taxon>Magnoliopsida</taxon>
        <taxon>eudicotyledons</taxon>
        <taxon>Gunneridae</taxon>
        <taxon>Pentapetalae</taxon>
        <taxon>asterids</taxon>
        <taxon>lamiids</taxon>
        <taxon>Lamiales</taxon>
        <taxon>Pedaliaceae</taxon>
        <taxon>Sesamum</taxon>
    </lineage>
</organism>
<dbReference type="EMBL" id="JACGWK010000139">
    <property type="protein sequence ID" value="KAL0305173.1"/>
    <property type="molecule type" value="Genomic_DNA"/>
</dbReference>
<proteinExistence type="predicted"/>
<accession>A0AAW2KFF1</accession>
<sequence>MVFFGVGYGRLHTWWSSSGILEGFSDCLASPVGFDDDTKSLVKANFGSSKRVVTRALNGGVVREFCPVEVCPSCLNFRFSGENVCLSSDTTTDSTMQWRGQLNICRILLRKEWARWGSTVFGDETTTVHP</sequence>
<protein>
    <submittedName>
        <fullName evidence="1">Uncharacterized protein</fullName>
    </submittedName>
</protein>